<dbReference type="PANTHER" id="PTHR11177">
    <property type="entry name" value="CHITINASE"/>
    <property type="match status" value="1"/>
</dbReference>
<evidence type="ECO:0000256" key="5">
    <source>
        <dbReference type="ARBA" id="ARBA00023295"/>
    </source>
</evidence>
<dbReference type="Gene3D" id="3.20.20.80">
    <property type="entry name" value="Glycosidases"/>
    <property type="match status" value="2"/>
</dbReference>
<keyword evidence="5 7" id="KW-0326">Glycosidase</keyword>
<evidence type="ECO:0000259" key="9">
    <source>
        <dbReference type="PROSITE" id="PS51910"/>
    </source>
</evidence>
<evidence type="ECO:0000313" key="11">
    <source>
        <dbReference type="Proteomes" id="UP000309038"/>
    </source>
</evidence>
<dbReference type="InterPro" id="IPR050314">
    <property type="entry name" value="Glycosyl_Hydrlase_18"/>
</dbReference>
<organism evidence="10 11">
    <name type="scientific">Hermanssonia centrifuga</name>
    <dbReference type="NCBI Taxonomy" id="98765"/>
    <lineage>
        <taxon>Eukaryota</taxon>
        <taxon>Fungi</taxon>
        <taxon>Dikarya</taxon>
        <taxon>Basidiomycota</taxon>
        <taxon>Agaricomycotina</taxon>
        <taxon>Agaricomycetes</taxon>
        <taxon>Polyporales</taxon>
        <taxon>Meruliaceae</taxon>
        <taxon>Hermanssonia</taxon>
    </lineage>
</organism>
<dbReference type="InterPro" id="IPR011583">
    <property type="entry name" value="Chitinase_II/V-like_cat"/>
</dbReference>
<comment type="similarity">
    <text evidence="8">Belongs to the glycosyl hydrolase 18 family.</text>
</comment>
<dbReference type="GO" id="GO:0006032">
    <property type="term" value="P:chitin catabolic process"/>
    <property type="evidence" value="ECO:0007669"/>
    <property type="project" value="UniProtKB-KW"/>
</dbReference>
<proteinExistence type="inferred from homology"/>
<keyword evidence="6" id="KW-0624">Polysaccharide degradation</keyword>
<dbReference type="Gene3D" id="3.10.50.10">
    <property type="match status" value="1"/>
</dbReference>
<sequence>MAHQNDVEAILTVGGWTGSRYFSSAVASAENRTAFSEAVMKVVQEYELDGIDFDWEYPNKQGLGCNVISEDDTSNFLAFLQELRSHEGAQNLTLSAASSIVPFAGPDGLPSKDVSGFARVLDYVEIMNYDIWGSWSNAVGPNAPLNDSCALPANQQGSAVSAIEAWTQAGLPANQLILGVASYGHSYYVDKNDAIATTSPQASSADYASPPGTTPLAAYAPFDKAQQPLGDSWDSNAPAGVDLCGNSGSGGPSGIFNFFGLIEKGYLDVNGTALPGTGFRYDDCSQTPYVYDPQSQTMVSYDDAQSFAAKGKFIADASLAGFAIWEVAGDSRDMLLDAISSAIVKQ</sequence>
<keyword evidence="4" id="KW-0119">Carbohydrate metabolism</keyword>
<keyword evidence="2 7" id="KW-0378">Hydrolase</keyword>
<evidence type="ECO:0000256" key="6">
    <source>
        <dbReference type="ARBA" id="ARBA00023326"/>
    </source>
</evidence>
<feature type="domain" description="GH18" evidence="9">
    <location>
        <begin position="1"/>
        <end position="346"/>
    </location>
</feature>
<dbReference type="InterPro" id="IPR001579">
    <property type="entry name" value="Glyco_hydro_18_chit_AS"/>
</dbReference>
<keyword evidence="11" id="KW-1185">Reference proteome</keyword>
<dbReference type="SUPFAM" id="SSF51445">
    <property type="entry name" value="(Trans)glycosidases"/>
    <property type="match status" value="1"/>
</dbReference>
<dbReference type="PANTHER" id="PTHR11177:SF317">
    <property type="entry name" value="CHITINASE 12-RELATED"/>
    <property type="match status" value="1"/>
</dbReference>
<dbReference type="InterPro" id="IPR029070">
    <property type="entry name" value="Chitinase_insertion_sf"/>
</dbReference>
<protein>
    <recommendedName>
        <fullName evidence="9">GH18 domain-containing protein</fullName>
    </recommendedName>
</protein>
<dbReference type="Pfam" id="PF00704">
    <property type="entry name" value="Glyco_hydro_18"/>
    <property type="match status" value="1"/>
</dbReference>
<evidence type="ECO:0000256" key="3">
    <source>
        <dbReference type="ARBA" id="ARBA00023024"/>
    </source>
</evidence>
<accession>A0A4S4KNA3</accession>
<dbReference type="EMBL" id="SGPJ01000061">
    <property type="protein sequence ID" value="THH00025.1"/>
    <property type="molecule type" value="Genomic_DNA"/>
</dbReference>
<dbReference type="SMART" id="SM00636">
    <property type="entry name" value="Glyco_18"/>
    <property type="match status" value="1"/>
</dbReference>
<dbReference type="GO" id="GO:0008061">
    <property type="term" value="F:chitin binding"/>
    <property type="evidence" value="ECO:0007669"/>
    <property type="project" value="InterPro"/>
</dbReference>
<dbReference type="PROSITE" id="PS51910">
    <property type="entry name" value="GH18_2"/>
    <property type="match status" value="1"/>
</dbReference>
<evidence type="ECO:0000256" key="1">
    <source>
        <dbReference type="ARBA" id="ARBA00000822"/>
    </source>
</evidence>
<dbReference type="GO" id="GO:0005576">
    <property type="term" value="C:extracellular region"/>
    <property type="evidence" value="ECO:0007669"/>
    <property type="project" value="TreeGrafter"/>
</dbReference>
<evidence type="ECO:0000256" key="4">
    <source>
        <dbReference type="ARBA" id="ARBA00023277"/>
    </source>
</evidence>
<name>A0A4S4KNA3_9APHY</name>
<evidence type="ECO:0000313" key="10">
    <source>
        <dbReference type="EMBL" id="THH00025.1"/>
    </source>
</evidence>
<comment type="caution">
    <text evidence="10">The sequence shown here is derived from an EMBL/GenBank/DDBJ whole genome shotgun (WGS) entry which is preliminary data.</text>
</comment>
<dbReference type="PROSITE" id="PS01095">
    <property type="entry name" value="GH18_1"/>
    <property type="match status" value="1"/>
</dbReference>
<dbReference type="GO" id="GO:0000272">
    <property type="term" value="P:polysaccharide catabolic process"/>
    <property type="evidence" value="ECO:0007669"/>
    <property type="project" value="UniProtKB-KW"/>
</dbReference>
<evidence type="ECO:0000256" key="8">
    <source>
        <dbReference type="RuleBase" id="RU004453"/>
    </source>
</evidence>
<dbReference type="AlphaFoldDB" id="A0A4S4KNA3"/>
<dbReference type="InterPro" id="IPR017853">
    <property type="entry name" value="GH"/>
</dbReference>
<dbReference type="SUPFAM" id="SSF54556">
    <property type="entry name" value="Chitinase insertion domain"/>
    <property type="match status" value="1"/>
</dbReference>
<evidence type="ECO:0000256" key="2">
    <source>
        <dbReference type="ARBA" id="ARBA00022801"/>
    </source>
</evidence>
<dbReference type="GO" id="GO:0008843">
    <property type="term" value="F:endochitinase activity"/>
    <property type="evidence" value="ECO:0007669"/>
    <property type="project" value="UniProtKB-EC"/>
</dbReference>
<gene>
    <name evidence="10" type="ORF">EW026_g2411</name>
</gene>
<evidence type="ECO:0000256" key="7">
    <source>
        <dbReference type="RuleBase" id="RU000489"/>
    </source>
</evidence>
<dbReference type="Proteomes" id="UP000309038">
    <property type="component" value="Unassembled WGS sequence"/>
</dbReference>
<reference evidence="10 11" key="1">
    <citation type="submission" date="2019-02" db="EMBL/GenBank/DDBJ databases">
        <title>Genome sequencing of the rare red list fungi Phlebia centrifuga.</title>
        <authorList>
            <person name="Buettner E."/>
            <person name="Kellner H."/>
        </authorList>
    </citation>
    <scope>NUCLEOTIDE SEQUENCE [LARGE SCALE GENOMIC DNA]</scope>
    <source>
        <strain evidence="10 11">DSM 108282</strain>
    </source>
</reference>
<keyword evidence="3" id="KW-0146">Chitin degradation</keyword>
<comment type="catalytic activity">
    <reaction evidence="1">
        <text>Random endo-hydrolysis of N-acetyl-beta-D-glucosaminide (1-&gt;4)-beta-linkages in chitin and chitodextrins.</text>
        <dbReference type="EC" id="3.2.1.14"/>
    </reaction>
</comment>
<dbReference type="InterPro" id="IPR001223">
    <property type="entry name" value="Glyco_hydro18_cat"/>
</dbReference>